<reference evidence="2 3" key="1">
    <citation type="submission" date="2020-02" db="EMBL/GenBank/DDBJ databases">
        <title>Rhodobacter translucens sp. nov., a novel bacterium isolated from activated sludge.</title>
        <authorList>
            <person name="Liu J."/>
        </authorList>
    </citation>
    <scope>NUCLEOTIDE SEQUENCE [LARGE SCALE GENOMIC DNA]</scope>
    <source>
        <strain evidence="2 3">HX-7-19</strain>
    </source>
</reference>
<evidence type="ECO:0000313" key="3">
    <source>
        <dbReference type="Proteomes" id="UP000474758"/>
    </source>
</evidence>
<keyword evidence="2" id="KW-0808">Transferase</keyword>
<dbReference type="Gene3D" id="3.40.50.2000">
    <property type="entry name" value="Glycogen Phosphorylase B"/>
    <property type="match status" value="2"/>
</dbReference>
<feature type="domain" description="Glycosyltransferase subfamily 4-like N-terminal" evidence="1">
    <location>
        <begin position="28"/>
        <end position="203"/>
    </location>
</feature>
<dbReference type="Pfam" id="PF13439">
    <property type="entry name" value="Glyco_transf_4"/>
    <property type="match status" value="1"/>
</dbReference>
<evidence type="ECO:0000313" key="2">
    <source>
        <dbReference type="EMBL" id="NGQ92725.1"/>
    </source>
</evidence>
<organism evidence="2 3">
    <name type="scientific">Paragemmobacter kunshanensis</name>
    <dbReference type="NCBI Taxonomy" id="2583234"/>
    <lineage>
        <taxon>Bacteria</taxon>
        <taxon>Pseudomonadati</taxon>
        <taxon>Pseudomonadota</taxon>
        <taxon>Alphaproteobacteria</taxon>
        <taxon>Rhodobacterales</taxon>
        <taxon>Paracoccaceae</taxon>
        <taxon>Paragemmobacter</taxon>
    </lineage>
</organism>
<accession>A0A6M1U852</accession>
<comment type="caution">
    <text evidence="2">The sequence shown here is derived from an EMBL/GenBank/DDBJ whole genome shotgun (WGS) entry which is preliminary data.</text>
</comment>
<protein>
    <submittedName>
        <fullName evidence="2">Glycosyltransferase family 4 protein</fullName>
    </submittedName>
</protein>
<dbReference type="PANTHER" id="PTHR12526">
    <property type="entry name" value="GLYCOSYLTRANSFERASE"/>
    <property type="match status" value="1"/>
</dbReference>
<dbReference type="GO" id="GO:0016757">
    <property type="term" value="F:glycosyltransferase activity"/>
    <property type="evidence" value="ECO:0007669"/>
    <property type="project" value="UniProtKB-ARBA"/>
</dbReference>
<dbReference type="SUPFAM" id="SSF53756">
    <property type="entry name" value="UDP-Glycosyltransferase/glycogen phosphorylase"/>
    <property type="match status" value="1"/>
</dbReference>
<keyword evidence="3" id="KW-1185">Reference proteome</keyword>
<dbReference type="AlphaFoldDB" id="A0A6M1U852"/>
<sequence length="403" mass="42866">MTGRAIRNILFITWDGPETRYLERLFLPILAGLAEGGWRCHVLQFGWGDEAVFEAREAACRAAGIPYRRAGVWRRGGGAGAFLSALAGARAIRAAVAEWGIDTLMPRSLMPALAVLRMGEAGRRGLRLIYDADGLTADERVDFGGLSPHGLTYRLLRDVEGEILRRADAVLMRTEAARAILLARAGAALEPGRCHLVRNGVDPAPFRAALDGARGGETGFTLVYSGSIGVQYRLPDMLDVAEALRGRIPDLRLRLLSPAQGAIREVLAGRGLAGAGWIAAESLAPEAVPGALCGCDLALALRQPAFSTQAVLPIKLGEYLLAGVPVIGTPGVGNTGVLEAEGVFRSAEAAHLAATIGWVTEEVLPRREEMRARCHAAGMRHFSLAATVESYAQALRAVAEVAR</sequence>
<dbReference type="RefSeq" id="WP_165052740.1">
    <property type="nucleotide sequence ID" value="NZ_JAALFE010000022.1"/>
</dbReference>
<dbReference type="EMBL" id="JAALFE010000022">
    <property type="protein sequence ID" value="NGQ92725.1"/>
    <property type="molecule type" value="Genomic_DNA"/>
</dbReference>
<dbReference type="InterPro" id="IPR028098">
    <property type="entry name" value="Glyco_trans_4-like_N"/>
</dbReference>
<name>A0A6M1U852_9RHOB</name>
<gene>
    <name evidence="2" type="ORF">G5V65_17670</name>
</gene>
<evidence type="ECO:0000259" key="1">
    <source>
        <dbReference type="Pfam" id="PF13439"/>
    </source>
</evidence>
<dbReference type="Proteomes" id="UP000474758">
    <property type="component" value="Unassembled WGS sequence"/>
</dbReference>
<proteinExistence type="predicted"/>